<keyword evidence="1" id="KW-0677">Repeat</keyword>
<evidence type="ECO:0000256" key="2">
    <source>
        <dbReference type="PROSITE-ProRule" id="PRU00708"/>
    </source>
</evidence>
<dbReference type="EMBL" id="JBBPBM010000010">
    <property type="protein sequence ID" value="KAK8565312.1"/>
    <property type="molecule type" value="Genomic_DNA"/>
</dbReference>
<feature type="chain" id="PRO_5047049059" description="Pentatricopeptide repeat-containing protein" evidence="3">
    <location>
        <begin position="21"/>
        <end position="600"/>
    </location>
</feature>
<dbReference type="InterPro" id="IPR002885">
    <property type="entry name" value="PPR_rpt"/>
</dbReference>
<feature type="signal peptide" evidence="3">
    <location>
        <begin position="1"/>
        <end position="20"/>
    </location>
</feature>
<feature type="repeat" description="PPR" evidence="2">
    <location>
        <begin position="409"/>
        <end position="444"/>
    </location>
</feature>
<reference evidence="4 5" key="1">
    <citation type="journal article" date="2024" name="G3 (Bethesda)">
        <title>Genome assembly of Hibiscus sabdariffa L. provides insights into metabolisms of medicinal natural products.</title>
        <authorList>
            <person name="Kim T."/>
        </authorList>
    </citation>
    <scope>NUCLEOTIDE SEQUENCE [LARGE SCALE GENOMIC DNA]</scope>
    <source>
        <strain evidence="4">TK-2024</strain>
        <tissue evidence="4">Old leaves</tissue>
    </source>
</reference>
<dbReference type="Gene3D" id="1.25.40.10">
    <property type="entry name" value="Tetratricopeptide repeat domain"/>
    <property type="match status" value="4"/>
</dbReference>
<evidence type="ECO:0000256" key="3">
    <source>
        <dbReference type="SAM" id="SignalP"/>
    </source>
</evidence>
<dbReference type="Pfam" id="PF01535">
    <property type="entry name" value="PPR"/>
    <property type="match status" value="3"/>
</dbReference>
<evidence type="ECO:0000313" key="5">
    <source>
        <dbReference type="Proteomes" id="UP001472677"/>
    </source>
</evidence>
<dbReference type="PANTHER" id="PTHR47926:SF344">
    <property type="entry name" value="OS07G0636900 PROTEIN"/>
    <property type="match status" value="1"/>
</dbReference>
<feature type="repeat" description="PPR" evidence="2">
    <location>
        <begin position="374"/>
        <end position="408"/>
    </location>
</feature>
<evidence type="ECO:0008006" key="6">
    <source>
        <dbReference type="Google" id="ProtNLM"/>
    </source>
</evidence>
<dbReference type="PANTHER" id="PTHR47926">
    <property type="entry name" value="PENTATRICOPEPTIDE REPEAT-CONTAINING PROTEIN"/>
    <property type="match status" value="1"/>
</dbReference>
<dbReference type="InterPro" id="IPR046960">
    <property type="entry name" value="PPR_At4g14850-like_plant"/>
</dbReference>
<dbReference type="InterPro" id="IPR011990">
    <property type="entry name" value="TPR-like_helical_dom_sf"/>
</dbReference>
<dbReference type="PROSITE" id="PS51375">
    <property type="entry name" value="PPR"/>
    <property type="match status" value="4"/>
</dbReference>
<evidence type="ECO:0000313" key="4">
    <source>
        <dbReference type="EMBL" id="KAK8565312.1"/>
    </source>
</evidence>
<dbReference type="Proteomes" id="UP001472677">
    <property type="component" value="Unassembled WGS sequence"/>
</dbReference>
<keyword evidence="5" id="KW-1185">Reference proteome</keyword>
<dbReference type="NCBIfam" id="TIGR00756">
    <property type="entry name" value="PPR"/>
    <property type="match status" value="4"/>
</dbReference>
<dbReference type="Pfam" id="PF13041">
    <property type="entry name" value="PPR_2"/>
    <property type="match status" value="2"/>
</dbReference>
<feature type="repeat" description="PPR" evidence="2">
    <location>
        <begin position="70"/>
        <end position="100"/>
    </location>
</feature>
<protein>
    <recommendedName>
        <fullName evidence="6">Pentatricopeptide repeat-containing protein</fullName>
    </recommendedName>
</protein>
<comment type="caution">
    <text evidence="4">The sequence shown here is derived from an EMBL/GenBank/DDBJ whole genome shotgun (WGS) entry which is preliminary data.</text>
</comment>
<sequence length="600" mass="66807">MSSQNHTKALLFSLFPLTKTLTLTQQIHARILLHGLNSSLVLGSRLTDAYIHLGSLQFAQKTFHAITRKNLHSWNTIISGYSNNKLFVDVLRLFSRMRREIVGVDSFNLVFAIKACVGLSFLKDGKLIHSIAVKFGLEGDPYVAPALGKMYGQLGSLRDARKVFEGFPERNSILWGTMMEGYLKFSEQLQVFELFRRMKESVVELDAFTVGGLVRACGMVSADKEGKMFHGLCIKMNFIDSNVYLQTSLIDMYLKCGLIDFGMKLFQETGERDVVLWSSMISGLAKNGKGLEAIALFRQMLQQPLTPNSATLDSILLACSLRGSLKQGKSVHGYMMRKGIDLDDVNYTSFIDMYAKCGSVAMAQKLFAQMPLKNVVSWSAMINAFGIHGLCSEALACFDQMRSENQVPNSITFVSVLSACSHSGKAEEGWKYFKEMTQDYGVVPTQEHYACMVDLLGRAGKIDEALSFIDGMPIEPGASVWGALLDACRMHRRVELAETVAEKLLPLEVGIGEENKGEIGKSGLHKHVRFATVEVGKSGDGMPNMLRNTRISGDCHTVCRLIKGRTTLMRDHSREFNMFKMLFVHLKTTAKPATKLLLQF</sequence>
<name>A0ABR2ETF5_9ROSI</name>
<feature type="repeat" description="PPR" evidence="2">
    <location>
        <begin position="273"/>
        <end position="307"/>
    </location>
</feature>
<organism evidence="4 5">
    <name type="scientific">Hibiscus sabdariffa</name>
    <name type="common">roselle</name>
    <dbReference type="NCBI Taxonomy" id="183260"/>
    <lineage>
        <taxon>Eukaryota</taxon>
        <taxon>Viridiplantae</taxon>
        <taxon>Streptophyta</taxon>
        <taxon>Embryophyta</taxon>
        <taxon>Tracheophyta</taxon>
        <taxon>Spermatophyta</taxon>
        <taxon>Magnoliopsida</taxon>
        <taxon>eudicotyledons</taxon>
        <taxon>Gunneridae</taxon>
        <taxon>Pentapetalae</taxon>
        <taxon>rosids</taxon>
        <taxon>malvids</taxon>
        <taxon>Malvales</taxon>
        <taxon>Malvaceae</taxon>
        <taxon>Malvoideae</taxon>
        <taxon>Hibiscus</taxon>
    </lineage>
</organism>
<keyword evidence="3" id="KW-0732">Signal</keyword>
<evidence type="ECO:0000256" key="1">
    <source>
        <dbReference type="ARBA" id="ARBA00022737"/>
    </source>
</evidence>
<accession>A0ABR2ETF5</accession>
<gene>
    <name evidence="4" type="ORF">V6N12_058878</name>
</gene>
<proteinExistence type="predicted"/>